<feature type="transmembrane region" description="Helical" evidence="1">
    <location>
        <begin position="144"/>
        <end position="168"/>
    </location>
</feature>
<dbReference type="Pfam" id="PF06912">
    <property type="entry name" value="DUF1275"/>
    <property type="match status" value="1"/>
</dbReference>
<dbReference type="InParanoid" id="A0A0C9ZI84"/>
<reference evidence="3" key="2">
    <citation type="submission" date="2015-01" db="EMBL/GenBank/DDBJ databases">
        <title>Evolutionary Origins and Diversification of the Mycorrhizal Mutualists.</title>
        <authorList>
            <consortium name="DOE Joint Genome Institute"/>
            <consortium name="Mycorrhizal Genomics Consortium"/>
            <person name="Kohler A."/>
            <person name="Kuo A."/>
            <person name="Nagy L.G."/>
            <person name="Floudas D."/>
            <person name="Copeland A."/>
            <person name="Barry K.W."/>
            <person name="Cichocki N."/>
            <person name="Veneault-Fourrey C."/>
            <person name="LaButti K."/>
            <person name="Lindquist E.A."/>
            <person name="Lipzen A."/>
            <person name="Lundell T."/>
            <person name="Morin E."/>
            <person name="Murat C."/>
            <person name="Riley R."/>
            <person name="Ohm R."/>
            <person name="Sun H."/>
            <person name="Tunlid A."/>
            <person name="Henrissat B."/>
            <person name="Grigoriev I.V."/>
            <person name="Hibbett D.S."/>
            <person name="Martin F."/>
        </authorList>
    </citation>
    <scope>NUCLEOTIDE SEQUENCE [LARGE SCALE GENOMIC DNA]</scope>
    <source>
        <strain evidence="3">UH-Slu-Lm8-n1</strain>
    </source>
</reference>
<dbReference type="STRING" id="930992.A0A0C9ZI84"/>
<proteinExistence type="predicted"/>
<evidence type="ECO:0000256" key="1">
    <source>
        <dbReference type="SAM" id="Phobius"/>
    </source>
</evidence>
<dbReference type="Proteomes" id="UP000054485">
    <property type="component" value="Unassembled WGS sequence"/>
</dbReference>
<keyword evidence="1" id="KW-1133">Transmembrane helix</keyword>
<reference evidence="2 3" key="1">
    <citation type="submission" date="2014-04" db="EMBL/GenBank/DDBJ databases">
        <authorList>
            <consortium name="DOE Joint Genome Institute"/>
            <person name="Kuo A."/>
            <person name="Ruytinx J."/>
            <person name="Rineau F."/>
            <person name="Colpaert J."/>
            <person name="Kohler A."/>
            <person name="Nagy L.G."/>
            <person name="Floudas D."/>
            <person name="Copeland A."/>
            <person name="Barry K.W."/>
            <person name="Cichocki N."/>
            <person name="Veneault-Fourrey C."/>
            <person name="LaButti K."/>
            <person name="Lindquist E.A."/>
            <person name="Lipzen A."/>
            <person name="Lundell T."/>
            <person name="Morin E."/>
            <person name="Murat C."/>
            <person name="Sun H."/>
            <person name="Tunlid A."/>
            <person name="Henrissat B."/>
            <person name="Grigoriev I.V."/>
            <person name="Hibbett D.S."/>
            <person name="Martin F."/>
            <person name="Nordberg H.P."/>
            <person name="Cantor M.N."/>
            <person name="Hua S.X."/>
        </authorList>
    </citation>
    <scope>NUCLEOTIDE SEQUENCE [LARGE SCALE GENOMIC DNA]</scope>
    <source>
        <strain evidence="2 3">UH-Slu-Lm8-n1</strain>
    </source>
</reference>
<keyword evidence="3" id="KW-1185">Reference proteome</keyword>
<feature type="transmembrane region" description="Helical" evidence="1">
    <location>
        <begin position="222"/>
        <end position="243"/>
    </location>
</feature>
<gene>
    <name evidence="2" type="ORF">CY34DRAFT_810678</name>
</gene>
<dbReference type="HOGENOM" id="CLU_062487_0_0_1"/>
<feature type="transmembrane region" description="Helical" evidence="1">
    <location>
        <begin position="345"/>
        <end position="365"/>
    </location>
</feature>
<feature type="transmembrane region" description="Helical" evidence="1">
    <location>
        <begin position="188"/>
        <end position="210"/>
    </location>
</feature>
<dbReference type="PANTHER" id="PTHR37488:SF2">
    <property type="entry name" value="DUF1275 DOMAIN-CONTAINING PROTEIN"/>
    <property type="match status" value="1"/>
</dbReference>
<accession>A0A0C9ZI84</accession>
<evidence type="ECO:0008006" key="4">
    <source>
        <dbReference type="Google" id="ProtNLM"/>
    </source>
</evidence>
<keyword evidence="1" id="KW-0472">Membrane</keyword>
<dbReference type="PANTHER" id="PTHR37488">
    <property type="entry name" value="DUF1275 DOMAIN-CONTAINING PROTEIN"/>
    <property type="match status" value="1"/>
</dbReference>
<feature type="transmembrane region" description="Helical" evidence="1">
    <location>
        <begin position="258"/>
        <end position="277"/>
    </location>
</feature>
<dbReference type="InterPro" id="IPR010699">
    <property type="entry name" value="DUF1275"/>
</dbReference>
<keyword evidence="1" id="KW-0812">Transmembrane</keyword>
<dbReference type="EMBL" id="KN835475">
    <property type="protein sequence ID" value="KIK37105.1"/>
    <property type="molecule type" value="Genomic_DNA"/>
</dbReference>
<feature type="transmembrane region" description="Helical" evidence="1">
    <location>
        <begin position="322"/>
        <end position="339"/>
    </location>
</feature>
<evidence type="ECO:0000313" key="2">
    <source>
        <dbReference type="EMBL" id="KIK37105.1"/>
    </source>
</evidence>
<organism evidence="2 3">
    <name type="scientific">Suillus luteus UH-Slu-Lm8-n1</name>
    <dbReference type="NCBI Taxonomy" id="930992"/>
    <lineage>
        <taxon>Eukaryota</taxon>
        <taxon>Fungi</taxon>
        <taxon>Dikarya</taxon>
        <taxon>Basidiomycota</taxon>
        <taxon>Agaricomycotina</taxon>
        <taxon>Agaricomycetes</taxon>
        <taxon>Agaricomycetidae</taxon>
        <taxon>Boletales</taxon>
        <taxon>Suillineae</taxon>
        <taxon>Suillaceae</taxon>
        <taxon>Suillus</taxon>
    </lineage>
</organism>
<name>A0A0C9ZI84_9AGAM</name>
<evidence type="ECO:0000313" key="3">
    <source>
        <dbReference type="Proteomes" id="UP000054485"/>
    </source>
</evidence>
<dbReference type="AlphaFoldDB" id="A0A0C9ZI84"/>
<protein>
    <recommendedName>
        <fullName evidence="4">DUF1275 domain protein</fullName>
    </recommendedName>
</protein>
<sequence>MHARSFAKNRLSIGPFNRIHQRTTSFKALGIPLIPVPHPDKDKDKGLPSDLDIFSISEDEPLDDEHEHDPNIDFFEVVDMDPTQDPTLPPPVVQNRFSQFSIGGKRRDGDSDGGDGDGSIMAKLKTYMLAEVDGEQSTAPLTAYCFMTGFIDSVTFSAIFVWCAFQTGNSVQLALALARLFNGQHDRTFHIADRQALCSVLTFILGAFIGRLGDKLGCKTRLWLTLGTFIQTLFTAAAAIAIWQSHQGSVADVRANPAWTNVASFVCVGFMSASMGLQGIMGKRVNTQFTTTVVLTTTWCELMADPKLFDIRRIVISRDHKILAIVSLFLGGFIGRVLIDIVGSAGTLGIGAGIRLIISVWWVFVPEKKRK</sequence>
<dbReference type="OrthoDB" id="5288586at2759"/>